<protein>
    <submittedName>
        <fullName evidence="1">Uncharacterized protein</fullName>
    </submittedName>
</protein>
<organism evidence="1 2">
    <name type="scientific">Dermacentor silvarum</name>
    <name type="common">Tick</name>
    <dbReference type="NCBI Taxonomy" id="543639"/>
    <lineage>
        <taxon>Eukaryota</taxon>
        <taxon>Metazoa</taxon>
        <taxon>Ecdysozoa</taxon>
        <taxon>Arthropoda</taxon>
        <taxon>Chelicerata</taxon>
        <taxon>Arachnida</taxon>
        <taxon>Acari</taxon>
        <taxon>Parasitiformes</taxon>
        <taxon>Ixodida</taxon>
        <taxon>Ixodoidea</taxon>
        <taxon>Ixodidae</taxon>
        <taxon>Rhipicephalinae</taxon>
        <taxon>Dermacentor</taxon>
    </lineage>
</organism>
<reference evidence="1" key="1">
    <citation type="submission" date="2020-05" db="EMBL/GenBank/DDBJ databases">
        <title>Large-scale comparative analyses of tick genomes elucidate their genetic diversity and vector capacities.</title>
        <authorList>
            <person name="Jia N."/>
            <person name="Wang J."/>
            <person name="Shi W."/>
            <person name="Du L."/>
            <person name="Sun Y."/>
            <person name="Zhan W."/>
            <person name="Jiang J."/>
            <person name="Wang Q."/>
            <person name="Zhang B."/>
            <person name="Ji P."/>
            <person name="Sakyi L.B."/>
            <person name="Cui X."/>
            <person name="Yuan T."/>
            <person name="Jiang B."/>
            <person name="Yang W."/>
            <person name="Lam T.T.-Y."/>
            <person name="Chang Q."/>
            <person name="Ding S."/>
            <person name="Wang X."/>
            <person name="Zhu J."/>
            <person name="Ruan X."/>
            <person name="Zhao L."/>
            <person name="Wei J."/>
            <person name="Que T."/>
            <person name="Du C."/>
            <person name="Cheng J."/>
            <person name="Dai P."/>
            <person name="Han X."/>
            <person name="Huang E."/>
            <person name="Gao Y."/>
            <person name="Liu J."/>
            <person name="Shao H."/>
            <person name="Ye R."/>
            <person name="Li L."/>
            <person name="Wei W."/>
            <person name="Wang X."/>
            <person name="Wang C."/>
            <person name="Yang T."/>
            <person name="Huo Q."/>
            <person name="Li W."/>
            <person name="Guo W."/>
            <person name="Chen H."/>
            <person name="Zhou L."/>
            <person name="Ni X."/>
            <person name="Tian J."/>
            <person name="Zhou Y."/>
            <person name="Sheng Y."/>
            <person name="Liu T."/>
            <person name="Pan Y."/>
            <person name="Xia L."/>
            <person name="Li J."/>
            <person name="Zhao F."/>
            <person name="Cao W."/>
        </authorList>
    </citation>
    <scope>NUCLEOTIDE SEQUENCE</scope>
    <source>
        <strain evidence="1">Dsil-2018</strain>
    </source>
</reference>
<keyword evidence="2" id="KW-1185">Reference proteome</keyword>
<evidence type="ECO:0000313" key="2">
    <source>
        <dbReference type="Proteomes" id="UP000821865"/>
    </source>
</evidence>
<sequence>MPLSADPGVTDFGGCHETMGSGEKESEDIDPPTALREPRQRVSLLGDEIKNKMAYEQKQKSGHRKGRSRAYAISSRVEFARGEAVSAEYAGIVKQRCVEFGAAASSGEEVSRQVGISTDASHRSNSAGAWSYDGVRSETHYSPSTAPTSRRSYQGLPHKTVDCPGAAHRRQKDSNVTYYGTGNIGKADSASSQGLLFGLQVGFASYHFVHDAPTEVLGEDGVHDRVGTEPYKSLNHHKMRQPPDGTSTSSGKSEFCRDKVTCRSKTECTGETVDVVFFKSEETCLQHRSGHRACSRTCGTLPYERRRHKNAVCKLGLSRNSSSLKKHANIEKVIGDSLVRYRAGDSCSVQTTAPEKPQYIVSNMMDRTQSSSGRKYSGGGKTAPYGESHVQFIPPQVSSLSSTKETGERQRVEGNDTGQQRGQQRGQQWPGWSPQMEYSDDARHPVIRTHEEATTPSITTVTMQKIDNVFRNQGSAMPSEARISGHSYYQWCLLACAYLATAAASFQNFSVQLLAPSFDYWCKPPPGVNSTQWKNNNIPLDENGRHSRCSMYDDIAMVASFRPAENVSRKVVACKEWAYDVEPGVHTVVSYWGLVCDRAWLVYLVTVYYNIGSCIIVPLLAQLSDKRGRRKVIVACVPIAVAASAAQTFATAFSVFLLARVFFAAAVTMLRINTIVLLFETTSPSHRDAYVLSAHSGYVTGSMAVTLLETSVLHHRVVSAFSLIPTCLLVFSICLVDESPRWLLATGHLDEFHRVQKRIIPVNGAVVKDTPPPASEVVQAADDRHSLSLKQKETTTELLQMSVLDLFSNVSLRYRTVIASALWFCLFFCLFGIWNLTPRALTIWQALAEVILRSTAMIGAYLMLKCYPRKGALMAVLPLAILPTLSACLSATLRGAHTSQFFYQLALTSVFAADAIVELYSLELFPTVMRVLGLSVAVIFSRFGVTLATLLKDLAECCHDCASLAVVACALVSAHVLIRWFPETKNVALAESVYDVEVETMKHTVSDVLQHVNIRGNY</sequence>
<gene>
    <name evidence="1" type="ORF">HPB49_002721</name>
</gene>
<comment type="caution">
    <text evidence="1">The sequence shown here is derived from an EMBL/GenBank/DDBJ whole genome shotgun (WGS) entry which is preliminary data.</text>
</comment>
<dbReference type="EMBL" id="CM023471">
    <property type="protein sequence ID" value="KAH7964976.1"/>
    <property type="molecule type" value="Genomic_DNA"/>
</dbReference>
<name>A0ACB8DAC4_DERSI</name>
<accession>A0ACB8DAC4</accession>
<proteinExistence type="predicted"/>
<evidence type="ECO:0000313" key="1">
    <source>
        <dbReference type="EMBL" id="KAH7964976.1"/>
    </source>
</evidence>
<dbReference type="Proteomes" id="UP000821865">
    <property type="component" value="Chromosome 2"/>
</dbReference>